<evidence type="ECO:0000256" key="7">
    <source>
        <dbReference type="SAM" id="Coils"/>
    </source>
</evidence>
<dbReference type="InterPro" id="IPR022973">
    <property type="entry name" value="Ribosomal_uL10_bac"/>
</dbReference>
<dbReference type="InterPro" id="IPR047865">
    <property type="entry name" value="Ribosomal_uL10_bac_type"/>
</dbReference>
<evidence type="ECO:0000256" key="6">
    <source>
        <dbReference type="HAMAP-Rule" id="MF_00362"/>
    </source>
</evidence>
<evidence type="ECO:0000256" key="1">
    <source>
        <dbReference type="ARBA" id="ARBA00002633"/>
    </source>
</evidence>
<reference evidence="8 9" key="1">
    <citation type="submission" date="2018-10" db="EMBL/GenBank/DDBJ databases">
        <title>An updated phylogeny of the Alphaproteobacteria reveals that the parasitic Rickettsiales and Holosporales have independent origins.</title>
        <authorList>
            <person name="Munoz-Gomez S.A."/>
            <person name="Hess S."/>
            <person name="Burger G."/>
            <person name="Lang B.F."/>
            <person name="Susko E."/>
            <person name="Slamovits C.H."/>
            <person name="Roger A.J."/>
        </authorList>
    </citation>
    <scope>NUCLEOTIDE SEQUENCE [LARGE SCALE GENOMIC DNA]</scope>
    <source>
        <strain evidence="8">HOLO01</strain>
    </source>
</reference>
<proteinExistence type="inferred from homology"/>
<accession>A0A4Q7DIW4</accession>
<comment type="subunit">
    <text evidence="6">Part of the ribosomal stalk of the 50S ribosomal subunit. The N-terminus interacts with L11 and the large rRNA to form the base of the stalk. The C-terminus forms an elongated spine to which L12 dimers bind in a sequential fashion forming a multimeric L10(L12)X complex.</text>
</comment>
<keyword evidence="4 6" id="KW-0687">Ribonucleoprotein</keyword>
<dbReference type="HAMAP" id="MF_00362">
    <property type="entry name" value="Ribosomal_uL10"/>
    <property type="match status" value="1"/>
</dbReference>
<dbReference type="NCBIfam" id="NF000955">
    <property type="entry name" value="PRK00099.1-1"/>
    <property type="match status" value="1"/>
</dbReference>
<keyword evidence="9" id="KW-1185">Reference proteome</keyword>
<evidence type="ECO:0000256" key="2">
    <source>
        <dbReference type="ARBA" id="ARBA00008889"/>
    </source>
</evidence>
<keyword evidence="7" id="KW-0175">Coiled coil</keyword>
<evidence type="ECO:0000313" key="8">
    <source>
        <dbReference type="EMBL" id="RZI46238.1"/>
    </source>
</evidence>
<comment type="caution">
    <text evidence="8">The sequence shown here is derived from an EMBL/GenBank/DDBJ whole genome shotgun (WGS) entry which is preliminary data.</text>
</comment>
<dbReference type="Pfam" id="PF00466">
    <property type="entry name" value="Ribosomal_L10"/>
    <property type="match status" value="1"/>
</dbReference>
<keyword evidence="6" id="KW-0694">RNA-binding</keyword>
<feature type="coiled-coil region" evidence="7">
    <location>
        <begin position="36"/>
        <end position="63"/>
    </location>
</feature>
<protein>
    <recommendedName>
        <fullName evidence="5 6">Large ribosomal subunit protein uL10</fullName>
    </recommendedName>
</protein>
<sequence>MDRSQKTELVSHMREALQQAKVVVVTQQLGLSVAEATTLRRQMREAQAEFKVLKNTLAQIAVKDTPLEGMSSLFKGPTAIAFSQDPVGAAKAAAKFAEKNDKLVIIGGFMDGQLLSPAAVKALATLPSLDELRSTLIALVMAPATKLAILAKEPAARLARVLSAKGAV</sequence>
<dbReference type="PANTHER" id="PTHR11560">
    <property type="entry name" value="39S RIBOSOMAL PROTEIN L10, MITOCHONDRIAL"/>
    <property type="match status" value="1"/>
</dbReference>
<dbReference type="OrthoDB" id="9791972at2"/>
<evidence type="ECO:0000256" key="5">
    <source>
        <dbReference type="ARBA" id="ARBA00035202"/>
    </source>
</evidence>
<comment type="function">
    <text evidence="1 6">Forms part of the ribosomal stalk, playing a central role in the interaction of the ribosome with GTP-bound translation factors.</text>
</comment>
<evidence type="ECO:0000256" key="3">
    <source>
        <dbReference type="ARBA" id="ARBA00022980"/>
    </source>
</evidence>
<dbReference type="GO" id="GO:0070180">
    <property type="term" value="F:large ribosomal subunit rRNA binding"/>
    <property type="evidence" value="ECO:0007669"/>
    <property type="project" value="UniProtKB-UniRule"/>
</dbReference>
<dbReference type="InterPro" id="IPR043141">
    <property type="entry name" value="Ribosomal_uL10-like_sf"/>
</dbReference>
<dbReference type="SUPFAM" id="SSF160369">
    <property type="entry name" value="Ribosomal protein L10-like"/>
    <property type="match status" value="1"/>
</dbReference>
<gene>
    <name evidence="6" type="primary">rplJ</name>
    <name evidence="8" type="ORF">EQU50_04705</name>
</gene>
<dbReference type="GO" id="GO:1990904">
    <property type="term" value="C:ribonucleoprotein complex"/>
    <property type="evidence" value="ECO:0007669"/>
    <property type="project" value="UniProtKB-KW"/>
</dbReference>
<dbReference type="GO" id="GO:0005840">
    <property type="term" value="C:ribosome"/>
    <property type="evidence" value="ECO:0007669"/>
    <property type="project" value="UniProtKB-KW"/>
</dbReference>
<dbReference type="CDD" id="cd05797">
    <property type="entry name" value="Ribosomal_L10"/>
    <property type="match status" value="1"/>
</dbReference>
<organism evidence="8 9">
    <name type="scientific">Candidatus Finniella inopinata</name>
    <dbReference type="NCBI Taxonomy" id="1696036"/>
    <lineage>
        <taxon>Bacteria</taxon>
        <taxon>Pseudomonadati</taxon>
        <taxon>Pseudomonadota</taxon>
        <taxon>Alphaproteobacteria</taxon>
        <taxon>Holosporales</taxon>
        <taxon>Candidatus Paracaedibacteraceae</taxon>
        <taxon>Candidatus Finniella</taxon>
    </lineage>
</organism>
<evidence type="ECO:0000313" key="9">
    <source>
        <dbReference type="Proteomes" id="UP000293550"/>
    </source>
</evidence>
<dbReference type="EMBL" id="SCFB01000005">
    <property type="protein sequence ID" value="RZI46238.1"/>
    <property type="molecule type" value="Genomic_DNA"/>
</dbReference>
<dbReference type="AlphaFoldDB" id="A0A4Q7DIW4"/>
<evidence type="ECO:0000256" key="4">
    <source>
        <dbReference type="ARBA" id="ARBA00023274"/>
    </source>
</evidence>
<dbReference type="RefSeq" id="WP_130153990.1">
    <property type="nucleotide sequence ID" value="NZ_SCFB01000005.1"/>
</dbReference>
<dbReference type="Proteomes" id="UP000293550">
    <property type="component" value="Unassembled WGS sequence"/>
</dbReference>
<dbReference type="GO" id="GO:0006412">
    <property type="term" value="P:translation"/>
    <property type="evidence" value="ECO:0007669"/>
    <property type="project" value="UniProtKB-UniRule"/>
</dbReference>
<keyword evidence="6" id="KW-0699">rRNA-binding</keyword>
<name>A0A4Q7DIW4_9PROT</name>
<dbReference type="Gene3D" id="3.30.70.1730">
    <property type="match status" value="1"/>
</dbReference>
<comment type="similarity">
    <text evidence="2 6">Belongs to the universal ribosomal protein uL10 family.</text>
</comment>
<dbReference type="InterPro" id="IPR001790">
    <property type="entry name" value="Ribosomal_uL10"/>
</dbReference>
<keyword evidence="3 6" id="KW-0689">Ribosomal protein</keyword>